<dbReference type="GeneID" id="94334900"/>
<comment type="caution">
    <text evidence="5">The sequence shown here is derived from an EMBL/GenBank/DDBJ whole genome shotgun (WGS) entry which is preliminary data.</text>
</comment>
<evidence type="ECO:0000256" key="1">
    <source>
        <dbReference type="ARBA" id="ARBA00006540"/>
    </source>
</evidence>
<sequence length="389" mass="43848">MSHRKFERPRSGSLGFLPRKRCRMHRPKIRSFPRDDVTKPPHFTAFMGYKAGMTHVVVEMDKPGSKLNKKEVVDAVTVIETPPMVVVGVVGYVETPKGLRVLSSVFAGHLSDECRRRFYKNWYKSKKKAFTKYAKRFAENKMEKEITRIKNYCTIIRAICHTQPSKLPISLKKAHLIEIQVNGGTVAEKVDYVTGLFEQALPVSAVFSDFEMIDVLGVTKGHGVKGVVSRYGVTRLPRKTHRGLRKVACIGAWHPARVQFQVPRHGQKGYFHRTERNKKIYRIGSGQNPGNASTDADLTQKQITPMGGFPHYGKVTQDFVLLKGCVMGSKKRPITLRKALTPQVSRAALAPVNLRFIDTSSKWGHGRFQTSEEKQKFYGPLKKALVAAS</sequence>
<gene>
    <name evidence="5" type="ORF">BdWA1_000602</name>
</gene>
<dbReference type="Pfam" id="PF00297">
    <property type="entry name" value="Ribosomal_L3"/>
    <property type="match status" value="1"/>
</dbReference>
<dbReference type="InterPro" id="IPR045077">
    <property type="entry name" value="L3_arc_euk"/>
</dbReference>
<evidence type="ECO:0000313" key="5">
    <source>
        <dbReference type="EMBL" id="KAK2197600.1"/>
    </source>
</evidence>
<dbReference type="InterPro" id="IPR019926">
    <property type="entry name" value="Ribosomal_uL3_CS"/>
</dbReference>
<dbReference type="AlphaFoldDB" id="A0AAD9PMH3"/>
<keyword evidence="6" id="KW-1185">Reference proteome</keyword>
<dbReference type="SUPFAM" id="SSF50447">
    <property type="entry name" value="Translation proteins"/>
    <property type="match status" value="1"/>
</dbReference>
<dbReference type="KEGG" id="bdw:94334900"/>
<dbReference type="InterPro" id="IPR009000">
    <property type="entry name" value="Transl_B-barrel_sf"/>
</dbReference>
<dbReference type="Proteomes" id="UP001214638">
    <property type="component" value="Unassembled WGS sequence"/>
</dbReference>
<dbReference type="GO" id="GO:0003723">
    <property type="term" value="F:RNA binding"/>
    <property type="evidence" value="ECO:0007669"/>
    <property type="project" value="TreeGrafter"/>
</dbReference>
<dbReference type="FunFam" id="2.40.30.10:FF:000351">
    <property type="entry name" value="Ribosomal protein L3"/>
    <property type="match status" value="1"/>
</dbReference>
<dbReference type="PROSITE" id="PS00474">
    <property type="entry name" value="RIBOSOMAL_L3"/>
    <property type="match status" value="1"/>
</dbReference>
<name>A0AAD9PMH3_9APIC</name>
<protein>
    <submittedName>
        <fullName evidence="5">Bifunctional Ribosomal protein L3</fullName>
    </submittedName>
</protein>
<dbReference type="FunFam" id="4.10.960.10:FF:000002">
    <property type="entry name" value="60S ribosomal protein L3"/>
    <property type="match status" value="1"/>
</dbReference>
<dbReference type="InterPro" id="IPR044892">
    <property type="entry name" value="Ribosomal_L3_dom_3_arc_sf"/>
</dbReference>
<dbReference type="GO" id="GO:0006412">
    <property type="term" value="P:translation"/>
    <property type="evidence" value="ECO:0007669"/>
    <property type="project" value="InterPro"/>
</dbReference>
<proteinExistence type="inferred from homology"/>
<dbReference type="FunFam" id="3.30.1430.10:FF:000001">
    <property type="entry name" value="60S ribosomal protein L3"/>
    <property type="match status" value="1"/>
</dbReference>
<keyword evidence="3 4" id="KW-0687">Ribonucleoprotein</keyword>
<accession>A0AAD9PMH3</accession>
<reference evidence="5" key="1">
    <citation type="journal article" date="2023" name="Nat. Microbiol.">
        <title>Babesia duncani multi-omics identifies virulence factors and drug targets.</title>
        <authorList>
            <person name="Singh P."/>
            <person name="Lonardi S."/>
            <person name="Liang Q."/>
            <person name="Vydyam P."/>
            <person name="Khabirova E."/>
            <person name="Fang T."/>
            <person name="Gihaz S."/>
            <person name="Thekkiniath J."/>
            <person name="Munshi M."/>
            <person name="Abel S."/>
            <person name="Ciampossin L."/>
            <person name="Batugedara G."/>
            <person name="Gupta M."/>
            <person name="Lu X.M."/>
            <person name="Lenz T."/>
            <person name="Chakravarty S."/>
            <person name="Cornillot E."/>
            <person name="Hu Y."/>
            <person name="Ma W."/>
            <person name="Gonzalez L.M."/>
            <person name="Sanchez S."/>
            <person name="Estrada K."/>
            <person name="Sanchez-Flores A."/>
            <person name="Montero E."/>
            <person name="Harb O.S."/>
            <person name="Le Roch K.G."/>
            <person name="Mamoun C.B."/>
        </authorList>
    </citation>
    <scope>NUCLEOTIDE SEQUENCE</scope>
    <source>
        <strain evidence="5">WA1</strain>
    </source>
</reference>
<evidence type="ECO:0000313" key="6">
    <source>
        <dbReference type="Proteomes" id="UP001214638"/>
    </source>
</evidence>
<dbReference type="GO" id="GO:0022625">
    <property type="term" value="C:cytosolic large ribosomal subunit"/>
    <property type="evidence" value="ECO:0007669"/>
    <property type="project" value="TreeGrafter"/>
</dbReference>
<dbReference type="RefSeq" id="XP_067804442.1">
    <property type="nucleotide sequence ID" value="XM_067945651.1"/>
</dbReference>
<dbReference type="InterPro" id="IPR000597">
    <property type="entry name" value="Ribosomal_uL3"/>
</dbReference>
<organism evidence="5 6">
    <name type="scientific">Babesia duncani</name>
    <dbReference type="NCBI Taxonomy" id="323732"/>
    <lineage>
        <taxon>Eukaryota</taxon>
        <taxon>Sar</taxon>
        <taxon>Alveolata</taxon>
        <taxon>Apicomplexa</taxon>
        <taxon>Aconoidasida</taxon>
        <taxon>Piroplasmida</taxon>
        <taxon>Babesiidae</taxon>
        <taxon>Babesia</taxon>
    </lineage>
</organism>
<comment type="similarity">
    <text evidence="1 4">Belongs to the universal ribosomal protein uL3 family.</text>
</comment>
<evidence type="ECO:0000256" key="4">
    <source>
        <dbReference type="RuleBase" id="RU003905"/>
    </source>
</evidence>
<dbReference type="Gene3D" id="2.40.30.10">
    <property type="entry name" value="Translation factors"/>
    <property type="match status" value="1"/>
</dbReference>
<dbReference type="Gene3D" id="3.30.1430.10">
    <property type="match status" value="1"/>
</dbReference>
<dbReference type="PANTHER" id="PTHR11363">
    <property type="entry name" value="60S RIBOSOMAL PROTEIN L3-RELATED"/>
    <property type="match status" value="1"/>
</dbReference>
<evidence type="ECO:0000256" key="3">
    <source>
        <dbReference type="ARBA" id="ARBA00023274"/>
    </source>
</evidence>
<keyword evidence="2 4" id="KW-0689">Ribosomal protein</keyword>
<dbReference type="GO" id="GO:0003735">
    <property type="term" value="F:structural constituent of ribosome"/>
    <property type="evidence" value="ECO:0007669"/>
    <property type="project" value="InterPro"/>
</dbReference>
<dbReference type="PANTHER" id="PTHR11363:SF5">
    <property type="entry name" value="LARGE RIBOSOMAL SUBUNIT PROTEIN UL3"/>
    <property type="match status" value="1"/>
</dbReference>
<dbReference type="EMBL" id="JALLKP010000001">
    <property type="protein sequence ID" value="KAK2197600.1"/>
    <property type="molecule type" value="Genomic_DNA"/>
</dbReference>
<evidence type="ECO:0000256" key="2">
    <source>
        <dbReference type="ARBA" id="ARBA00022980"/>
    </source>
</evidence>
<dbReference type="FunFam" id="2.40.30.10:FF:000079">
    <property type="entry name" value="60S ribosomal protein L3"/>
    <property type="match status" value="1"/>
</dbReference>
<dbReference type="Gene3D" id="4.10.960.10">
    <property type="entry name" value="Ribosomal protein L3, domain 3"/>
    <property type="match status" value="1"/>
</dbReference>